<evidence type="ECO:0000313" key="3">
    <source>
        <dbReference type="Proteomes" id="UP000199245"/>
    </source>
</evidence>
<proteinExistence type="predicted"/>
<name>A0A1G7IIX1_9BRAD</name>
<feature type="compositionally biased region" description="Polar residues" evidence="1">
    <location>
        <begin position="82"/>
        <end position="99"/>
    </location>
</feature>
<accession>A0A1G7IIX1</accession>
<organism evidence="2 3">
    <name type="scientific">Bradyrhizobium brasilense</name>
    <dbReference type="NCBI Taxonomy" id="1419277"/>
    <lineage>
        <taxon>Bacteria</taxon>
        <taxon>Pseudomonadati</taxon>
        <taxon>Pseudomonadota</taxon>
        <taxon>Alphaproteobacteria</taxon>
        <taxon>Hyphomicrobiales</taxon>
        <taxon>Nitrobacteraceae</taxon>
        <taxon>Bradyrhizobium</taxon>
    </lineage>
</organism>
<gene>
    <name evidence="2" type="ORF">SAMN05216337_104551</name>
</gene>
<dbReference type="Proteomes" id="UP000199245">
    <property type="component" value="Unassembled WGS sequence"/>
</dbReference>
<reference evidence="2 3" key="1">
    <citation type="submission" date="2016-10" db="EMBL/GenBank/DDBJ databases">
        <authorList>
            <person name="de Groot N.N."/>
        </authorList>
    </citation>
    <scope>NUCLEOTIDE SEQUENCE [LARGE SCALE GENOMIC DNA]</scope>
    <source>
        <strain evidence="2 3">R5</strain>
    </source>
</reference>
<protein>
    <submittedName>
        <fullName evidence="2">Uncharacterized protein</fullName>
    </submittedName>
</protein>
<evidence type="ECO:0000313" key="2">
    <source>
        <dbReference type="EMBL" id="SDF12700.1"/>
    </source>
</evidence>
<sequence>MLSGLSRNYPSLNPLPLRLLMEEKLMGLIRRRVVQTETLEERLEGHAKELRDRAKAMPAGVEKEALLKRARQAETGAHISEWIQSPGLQSPGEESQGTN</sequence>
<dbReference type="EMBL" id="FMZW01000045">
    <property type="protein sequence ID" value="SDF12700.1"/>
    <property type="molecule type" value="Genomic_DNA"/>
</dbReference>
<feature type="region of interest" description="Disordered" evidence="1">
    <location>
        <begin position="78"/>
        <end position="99"/>
    </location>
</feature>
<evidence type="ECO:0000256" key="1">
    <source>
        <dbReference type="SAM" id="MobiDB-lite"/>
    </source>
</evidence>
<dbReference type="AlphaFoldDB" id="A0A1G7IIX1"/>